<dbReference type="PIRSF" id="PIRSF005357">
    <property type="entry name" value="UCP005357"/>
    <property type="match status" value="1"/>
</dbReference>
<keyword evidence="1" id="KW-0808">Transferase</keyword>
<proteinExistence type="predicted"/>
<dbReference type="PANTHER" id="PTHR39662:SF1">
    <property type="entry name" value="DUF354 DOMAIN-CONTAINING PROTEIN"/>
    <property type="match status" value="1"/>
</dbReference>
<organism evidence="1">
    <name type="scientific">uncultured marine thaumarchaeote SAT1000_15_B11</name>
    <dbReference type="NCBI Taxonomy" id="1456384"/>
    <lineage>
        <taxon>Archaea</taxon>
        <taxon>Nitrososphaerota</taxon>
        <taxon>environmental samples</taxon>
    </lineage>
</organism>
<dbReference type="Pfam" id="PF04007">
    <property type="entry name" value="DUF354"/>
    <property type="match status" value="1"/>
</dbReference>
<name>A0A075I3Q8_9ARCH</name>
<dbReference type="PANTHER" id="PTHR39662">
    <property type="entry name" value="DUF354 DOMAIN-CONTAINING PROTEIN-RELATED"/>
    <property type="match status" value="1"/>
</dbReference>
<dbReference type="InterPro" id="IPR007152">
    <property type="entry name" value="DUF354"/>
</dbReference>
<dbReference type="Gene3D" id="3.40.50.2000">
    <property type="entry name" value="Glycogen Phosphorylase B"/>
    <property type="match status" value="1"/>
</dbReference>
<reference evidence="1" key="1">
    <citation type="journal article" date="2014" name="Genome Biol. Evol.">
        <title>Pangenome evidence for extensive interdomain horizontal transfer affecting lineage core and shell genes in uncultured planktonic thaumarchaeota and euryarchaeota.</title>
        <authorList>
            <person name="Deschamps P."/>
            <person name="Zivanovic Y."/>
            <person name="Moreira D."/>
            <person name="Rodriguez-Valera F."/>
            <person name="Lopez-Garcia P."/>
        </authorList>
    </citation>
    <scope>NUCLEOTIDE SEQUENCE</scope>
</reference>
<dbReference type="SUPFAM" id="SSF53756">
    <property type="entry name" value="UDP-Glycosyltransferase/glycogen phosphorylase"/>
    <property type="match status" value="1"/>
</dbReference>
<protein>
    <submittedName>
        <fullName evidence="1">Lipid-A-disaccharide synthase related glycosyl transferase</fullName>
    </submittedName>
</protein>
<sequence length="341" mass="39001">MKIWLDILTPKQILFFEPMIKRLKKNHNVLCTSRKYNQVTELAKIRKQKLVIIGKHGGAEKHDKLDASLSRSKLLVKKISKFSPDITLSFCSPEAARISYGLGIKHICFSDSPHAENVMRLVVPLVQKLLIPWIIPKKKFTKFGIDQNNIIQYKAIDAATISKRKIKNIKKTVGKRIILIRLEEGEASYSLKKRPIIPIVKEILKEFSGQEIVIMTRYASQKKYLQQIFQKKIKILSTVVDSKLILYNADIFIGSGGTMTAESALLGIPTISYNAVPNIIEDYLVRKKLVTREINPKKMVSVMMKVFKSSNSRRKNRAKKMMSSMEDPYPILLKTMKSVLK</sequence>
<dbReference type="AlphaFoldDB" id="A0A075I3Q8"/>
<evidence type="ECO:0000313" key="1">
    <source>
        <dbReference type="EMBL" id="AIF23331.1"/>
    </source>
</evidence>
<accession>A0A075I3Q8</accession>
<dbReference type="GO" id="GO:0016740">
    <property type="term" value="F:transferase activity"/>
    <property type="evidence" value="ECO:0007669"/>
    <property type="project" value="UniProtKB-KW"/>
</dbReference>
<dbReference type="EMBL" id="KF901228">
    <property type="protein sequence ID" value="AIF23331.1"/>
    <property type="molecule type" value="Genomic_DNA"/>
</dbReference>